<dbReference type="GO" id="GO:0045504">
    <property type="term" value="F:dynein heavy chain binding"/>
    <property type="evidence" value="ECO:0007669"/>
    <property type="project" value="TreeGrafter"/>
</dbReference>
<dbReference type="GO" id="GO:0120293">
    <property type="term" value="C:dynein axonemal particle"/>
    <property type="evidence" value="ECO:0007669"/>
    <property type="project" value="UniProtKB-SubCell"/>
</dbReference>
<dbReference type="GO" id="GO:0003341">
    <property type="term" value="P:cilium movement"/>
    <property type="evidence" value="ECO:0007669"/>
    <property type="project" value="TreeGrafter"/>
</dbReference>
<evidence type="ECO:0000256" key="4">
    <source>
        <dbReference type="ARBA" id="ARBA00022737"/>
    </source>
</evidence>
<dbReference type="Gene3D" id="2.130.10.10">
    <property type="entry name" value="YVTN repeat-like/Quinoprotein amine dehydrogenase"/>
    <property type="match status" value="2"/>
</dbReference>
<keyword evidence="7" id="KW-0206">Cytoskeleton</keyword>
<feature type="repeat" description="WD" evidence="12">
    <location>
        <begin position="644"/>
        <end position="686"/>
    </location>
</feature>
<evidence type="ECO:0000256" key="13">
    <source>
        <dbReference type="SAM" id="MobiDB-lite"/>
    </source>
</evidence>
<organism evidence="14">
    <name type="scientific">Aureoumbra lagunensis</name>
    <dbReference type="NCBI Taxonomy" id="44058"/>
    <lineage>
        <taxon>Eukaryota</taxon>
        <taxon>Sar</taxon>
        <taxon>Stramenopiles</taxon>
        <taxon>Ochrophyta</taxon>
        <taxon>Pelagophyceae</taxon>
        <taxon>Pelagomonadales</taxon>
        <taxon>Aureoumbra</taxon>
    </lineage>
</organism>
<feature type="compositionally biased region" description="Polar residues" evidence="13">
    <location>
        <begin position="407"/>
        <end position="417"/>
    </location>
</feature>
<proteinExistence type="predicted"/>
<evidence type="ECO:0000256" key="9">
    <source>
        <dbReference type="ARBA" id="ARBA00024190"/>
    </source>
</evidence>
<evidence type="ECO:0000256" key="1">
    <source>
        <dbReference type="ARBA" id="ARBA00004611"/>
    </source>
</evidence>
<keyword evidence="2" id="KW-0963">Cytoplasm</keyword>
<feature type="region of interest" description="Disordered" evidence="13">
    <location>
        <begin position="394"/>
        <end position="431"/>
    </location>
</feature>
<evidence type="ECO:0000256" key="10">
    <source>
        <dbReference type="ARBA" id="ARBA00040002"/>
    </source>
</evidence>
<dbReference type="EMBL" id="HBIJ01023739">
    <property type="protein sequence ID" value="CAE0374905.1"/>
    <property type="molecule type" value="Transcribed_RNA"/>
</dbReference>
<feature type="compositionally biased region" description="Basic and acidic residues" evidence="13">
    <location>
        <begin position="1"/>
        <end position="15"/>
    </location>
</feature>
<evidence type="ECO:0000256" key="3">
    <source>
        <dbReference type="ARBA" id="ARBA00022574"/>
    </source>
</evidence>
<evidence type="ECO:0000256" key="2">
    <source>
        <dbReference type="ARBA" id="ARBA00022490"/>
    </source>
</evidence>
<dbReference type="AlphaFoldDB" id="A0A7S3NQ65"/>
<dbReference type="InterPro" id="IPR015943">
    <property type="entry name" value="WD40/YVTN_repeat-like_dom_sf"/>
</dbReference>
<keyword evidence="4" id="KW-0677">Repeat</keyword>
<evidence type="ECO:0000313" key="14">
    <source>
        <dbReference type="EMBL" id="CAE0374905.1"/>
    </source>
</evidence>
<dbReference type="GO" id="GO:0005858">
    <property type="term" value="C:axonemal dynein complex"/>
    <property type="evidence" value="ECO:0007669"/>
    <property type="project" value="TreeGrafter"/>
</dbReference>
<keyword evidence="3 12" id="KW-0853">WD repeat</keyword>
<dbReference type="SMART" id="SM00320">
    <property type="entry name" value="WD40"/>
    <property type="match status" value="4"/>
</dbReference>
<keyword evidence="5" id="KW-0282">Flagellum</keyword>
<evidence type="ECO:0000256" key="6">
    <source>
        <dbReference type="ARBA" id="ARBA00023069"/>
    </source>
</evidence>
<evidence type="ECO:0000256" key="8">
    <source>
        <dbReference type="ARBA" id="ARBA00023273"/>
    </source>
</evidence>
<keyword evidence="8" id="KW-0966">Cell projection</keyword>
<name>A0A7S3NQ65_9STRA</name>
<feature type="region of interest" description="Disordered" evidence="13">
    <location>
        <begin position="1"/>
        <end position="23"/>
    </location>
</feature>
<dbReference type="InterPro" id="IPR001680">
    <property type="entry name" value="WD40_rpt"/>
</dbReference>
<dbReference type="SUPFAM" id="SSF50978">
    <property type="entry name" value="WD40 repeat-like"/>
    <property type="match status" value="1"/>
</dbReference>
<keyword evidence="6" id="KW-0969">Cilium</keyword>
<evidence type="ECO:0000256" key="11">
    <source>
        <dbReference type="ARBA" id="ARBA00041557"/>
    </source>
</evidence>
<accession>A0A7S3NQ65</accession>
<feature type="region of interest" description="Disordered" evidence="13">
    <location>
        <begin position="740"/>
        <end position="768"/>
    </location>
</feature>
<dbReference type="Pfam" id="PF00400">
    <property type="entry name" value="WD40"/>
    <property type="match status" value="2"/>
</dbReference>
<dbReference type="PANTHER" id="PTHR12442:SF12">
    <property type="entry name" value="DYNEIN AXONEMAL INTERMEDIATE CHAIN 4"/>
    <property type="match status" value="1"/>
</dbReference>
<evidence type="ECO:0000256" key="7">
    <source>
        <dbReference type="ARBA" id="ARBA00023212"/>
    </source>
</evidence>
<protein>
    <recommendedName>
        <fullName evidence="10">Dynein axonemal intermediate chain 4</fullName>
    </recommendedName>
    <alternativeName>
        <fullName evidence="11">WD repeat-containing protein 78</fullName>
    </alternativeName>
</protein>
<gene>
    <name evidence="14" type="ORF">ALAG00032_LOCUS15709</name>
</gene>
<dbReference type="GO" id="GO:0045503">
    <property type="term" value="F:dynein light chain binding"/>
    <property type="evidence" value="ECO:0007669"/>
    <property type="project" value="TreeGrafter"/>
</dbReference>
<feature type="repeat" description="WD" evidence="12">
    <location>
        <begin position="696"/>
        <end position="724"/>
    </location>
</feature>
<dbReference type="PANTHER" id="PTHR12442">
    <property type="entry name" value="DYNEIN INTERMEDIATE CHAIN"/>
    <property type="match status" value="1"/>
</dbReference>
<sequence>MKETTRERRISDARSKGVLTTGKVGQNRVRTNNKIRTQNEGRVPRVVENGIDRTPLPLVLTDGISGLESTGREDTNVMVIPTPASRQEEIEDDSKKKKIGIPSNEELSAIEVTFEDELLDERGVIYSPHRQVVQYLTESNTETLLEISGCCVARDATDKSTVEASNEKYEQLLIEKVSSDRFIQRQAQTHNAAIKERAVATDPVQMNESGTQATNWDIFDSIKNLSNATTMNENDDSATLTVVEKEESLDNMYDEAIHKELAAALASPDFLLDVSEAKTISSSDKIAKNTISLNNLPQLPVPLPNISDAERVIIAQRAARILHSSSLAQSLARIERCVQQNNFHDKQLEYRGHTPANQISVHAEIILEQQKEDNRGIFSDTKNLFNLQTSQGGSIASSDEFPHGTNDVDSTTNSKNRSNIEENDTKSSVPQKNALGLEELWAWNAPITCGFTVTSMSWNESNNDILAVGYGGLSYAAPEAGLVLLWSLRNPEYPERKFMLSHGCTALHFSKRSPHLLAVGTRDGSVRIFDARRTNQEPLLESKKHTDPIWQVQWIDKGSERGEILVSISTDGRVLEWSVKKGLEDATLMILKRPGNAEGVISRQASGLCFDFPIDDPAIYIAGTEDGLAHRCSCSYNEQYLDTYTGHAGPIFKIKCSPFWSPVFLSCSADWTVKLWHQKHLDAIHSFHSLDLSQVVNDIAWSPFISTIFASVAHDGRIEIWDLKQSTLDPIIRHFTTCPESIPALSRPPPPEKGNDERPLTANTDDDLPLVPKQPDPAHLIPPSATTVLFATTAPVLVVGDAQGSVTCYRIKGVEDNASSMPKETSSCDDKQSQVANLKAVVFPEAKQ</sequence>
<evidence type="ECO:0000256" key="5">
    <source>
        <dbReference type="ARBA" id="ARBA00022846"/>
    </source>
</evidence>
<evidence type="ECO:0000256" key="12">
    <source>
        <dbReference type="PROSITE-ProRule" id="PRU00221"/>
    </source>
</evidence>
<dbReference type="PROSITE" id="PS50082">
    <property type="entry name" value="WD_REPEATS_2"/>
    <property type="match status" value="2"/>
</dbReference>
<dbReference type="InterPro" id="IPR036322">
    <property type="entry name" value="WD40_repeat_dom_sf"/>
</dbReference>
<reference evidence="14" key="1">
    <citation type="submission" date="2021-01" db="EMBL/GenBank/DDBJ databases">
        <authorList>
            <person name="Corre E."/>
            <person name="Pelletier E."/>
            <person name="Niang G."/>
            <person name="Scheremetjew M."/>
            <person name="Finn R."/>
            <person name="Kale V."/>
            <person name="Holt S."/>
            <person name="Cochrane G."/>
            <person name="Meng A."/>
            <person name="Brown T."/>
            <person name="Cohen L."/>
        </authorList>
    </citation>
    <scope>NUCLEOTIDE SEQUENCE</scope>
    <source>
        <strain evidence="14">CCMP1510</strain>
    </source>
</reference>
<comment type="subcellular location">
    <subcellularLocation>
        <location evidence="1">Cytoplasm</location>
        <location evidence="1">Cytoskeleton</location>
        <location evidence="1">Flagellum axoneme</location>
    </subcellularLocation>
    <subcellularLocation>
        <location evidence="9">Dynein axonemal particle</location>
    </subcellularLocation>
</comment>
<dbReference type="InterPro" id="IPR050687">
    <property type="entry name" value="Dynein_IC"/>
</dbReference>